<accession>A0A502DN38</accession>
<dbReference type="EMBL" id="RCZI01000004">
    <property type="protein sequence ID" value="TPG26050.1"/>
    <property type="molecule type" value="Genomic_DNA"/>
</dbReference>
<dbReference type="Gene3D" id="3.50.50.60">
    <property type="entry name" value="FAD/NAD(P)-binding domain"/>
    <property type="match status" value="1"/>
</dbReference>
<dbReference type="Gene3D" id="3.30.9.10">
    <property type="entry name" value="D-Amino Acid Oxidase, subunit A, domain 2"/>
    <property type="match status" value="1"/>
</dbReference>
<dbReference type="Proteomes" id="UP000319212">
    <property type="component" value="Unassembled WGS sequence"/>
</dbReference>
<dbReference type="Gene3D" id="3.40.30.120">
    <property type="match status" value="1"/>
</dbReference>
<dbReference type="InterPro" id="IPR036188">
    <property type="entry name" value="FAD/NAD-bd_sf"/>
</dbReference>
<evidence type="ECO:0000256" key="2">
    <source>
        <dbReference type="ARBA" id="ARBA00022630"/>
    </source>
</evidence>
<dbReference type="AlphaFoldDB" id="A0A502DN38"/>
<dbReference type="InterPro" id="IPR002938">
    <property type="entry name" value="FAD-bd"/>
</dbReference>
<evidence type="ECO:0000313" key="6">
    <source>
        <dbReference type="Proteomes" id="UP000319212"/>
    </source>
</evidence>
<sequence length="544" mass="58902">MTSPIDAPPHETPVLIVGAGPVGLTLALDLARRNVPCLLVDQSEGPRFLPKMERCNARSMEIFRRLGLAEKIKAAGYPGTATMDIKVVTNLSDPPLLHLRYPTGDQQRQQIAFSRDGSQPLEAFQVISQYTLEPLLRAEVAATKSITARYGWQLMSFVQDDQGVSAVLQDLQGAQHEVRSRYLVGCDGGRSTVRKALDIPLEGKGNLAEATQVFFRSENLLERVPAGPARHYYFADEHSSGIVGQDDLKHFFFSTRLPPDADLKAALLAAVGVDIDVQIIAVSTWRQHLLLAKRYRDGNVFLAGDACHLVIPLGGLGMNTGVGDATDLAWKLAATLKGWGGPALLDSYEADRRPVGARNVAASTYATAGLREWRSHVKPGIRNDDEEGRRIRATVADKARRLQRRTHEMASAELGYRYTSSVVASEPSTPADTDNKLVYVPSAAPGFRLPHVWLDEGEALHDLLGLGYSLLRLGEEAPSAEPLVAAFSAAGVPLDVLDIGSERAREVYGRALVLVRPDLHVAWRGDVAPADAAALVRQVTGGGG</sequence>
<gene>
    <name evidence="5" type="ORF">EAH82_16830</name>
</gene>
<feature type="domain" description="FAD-binding" evidence="4">
    <location>
        <begin position="11"/>
        <end position="362"/>
    </location>
</feature>
<keyword evidence="2" id="KW-0285">Flavoprotein</keyword>
<dbReference type="InterPro" id="IPR050641">
    <property type="entry name" value="RIFMO-like"/>
</dbReference>
<comment type="cofactor">
    <cofactor evidence="1">
        <name>FAD</name>
        <dbReference type="ChEBI" id="CHEBI:57692"/>
    </cofactor>
</comment>
<dbReference type="GO" id="GO:0071949">
    <property type="term" value="F:FAD binding"/>
    <property type="evidence" value="ECO:0007669"/>
    <property type="project" value="InterPro"/>
</dbReference>
<dbReference type="NCBIfam" id="NF004780">
    <property type="entry name" value="PRK06126.1"/>
    <property type="match status" value="1"/>
</dbReference>
<keyword evidence="3" id="KW-0274">FAD</keyword>
<evidence type="ECO:0000259" key="4">
    <source>
        <dbReference type="Pfam" id="PF01494"/>
    </source>
</evidence>
<dbReference type="SUPFAM" id="SSF51905">
    <property type="entry name" value="FAD/NAD(P)-binding domain"/>
    <property type="match status" value="1"/>
</dbReference>
<dbReference type="PANTHER" id="PTHR43004:SF19">
    <property type="entry name" value="BINDING MONOOXYGENASE, PUTATIVE (JCVI)-RELATED"/>
    <property type="match status" value="1"/>
</dbReference>
<evidence type="ECO:0000313" key="5">
    <source>
        <dbReference type="EMBL" id="TPG26050.1"/>
    </source>
</evidence>
<dbReference type="Pfam" id="PF01494">
    <property type="entry name" value="FAD_binding_3"/>
    <property type="match status" value="1"/>
</dbReference>
<name>A0A502DN38_9BURK</name>
<dbReference type="GO" id="GO:0016709">
    <property type="term" value="F:oxidoreductase activity, acting on paired donors, with incorporation or reduction of molecular oxygen, NAD(P)H as one donor, and incorporation of one atom of oxygen"/>
    <property type="evidence" value="ECO:0007669"/>
    <property type="project" value="UniProtKB-ARBA"/>
</dbReference>
<evidence type="ECO:0000256" key="1">
    <source>
        <dbReference type="ARBA" id="ARBA00001974"/>
    </source>
</evidence>
<protein>
    <submittedName>
        <fullName evidence="5">2-polyprenyl-6-methoxyphenol hydroxylase</fullName>
    </submittedName>
</protein>
<organism evidence="5 6">
    <name type="scientific">Variovorax guangxiensis</name>
    <dbReference type="NCBI Taxonomy" id="1775474"/>
    <lineage>
        <taxon>Bacteria</taxon>
        <taxon>Pseudomonadati</taxon>
        <taxon>Pseudomonadota</taxon>
        <taxon>Betaproteobacteria</taxon>
        <taxon>Burkholderiales</taxon>
        <taxon>Comamonadaceae</taxon>
        <taxon>Variovorax</taxon>
    </lineage>
</organism>
<comment type="caution">
    <text evidence="5">The sequence shown here is derived from an EMBL/GenBank/DDBJ whole genome shotgun (WGS) entry which is preliminary data.</text>
</comment>
<proteinExistence type="predicted"/>
<dbReference type="RefSeq" id="WP_140843642.1">
    <property type="nucleotide sequence ID" value="NZ_RCZI01000004.1"/>
</dbReference>
<dbReference type="Pfam" id="PF21274">
    <property type="entry name" value="Rng_hyd_C"/>
    <property type="match status" value="1"/>
</dbReference>
<evidence type="ECO:0000256" key="3">
    <source>
        <dbReference type="ARBA" id="ARBA00022827"/>
    </source>
</evidence>
<reference evidence="5 6" key="1">
    <citation type="journal article" date="2019" name="Environ. Microbiol.">
        <title>Species interactions and distinct microbial communities in high Arctic permafrost affected cryosols are associated with the CH4 and CO2 gas fluxes.</title>
        <authorList>
            <person name="Altshuler I."/>
            <person name="Hamel J."/>
            <person name="Turney S."/>
            <person name="Magnuson E."/>
            <person name="Levesque R."/>
            <person name="Greer C."/>
            <person name="Whyte L.G."/>
        </authorList>
    </citation>
    <scope>NUCLEOTIDE SEQUENCE [LARGE SCALE GENOMIC DNA]</scope>
    <source>
        <strain evidence="5 6">S06.C</strain>
    </source>
</reference>
<dbReference type="PANTHER" id="PTHR43004">
    <property type="entry name" value="TRK SYSTEM POTASSIUM UPTAKE PROTEIN"/>
    <property type="match status" value="1"/>
</dbReference>
<dbReference type="PRINTS" id="PR00420">
    <property type="entry name" value="RNGMNOXGNASE"/>
</dbReference>
<dbReference type="OrthoDB" id="3443359at2"/>